<dbReference type="NCBIfam" id="TIGR00377">
    <property type="entry name" value="ant_ant_sig"/>
    <property type="match status" value="1"/>
</dbReference>
<sequence length="103" mass="11889">MESKTDVINSEQVVISPVGNIDFSNSQDLKDKLLELFKKDYKKVILDFSEVESIDSSGLGKLLLFHKKLKEKDGKLIIRNVESDYIKNMFEMIHLNKVITIEE</sequence>
<accession>A0A2T5RGD7</accession>
<evidence type="ECO:0000256" key="2">
    <source>
        <dbReference type="RuleBase" id="RU003749"/>
    </source>
</evidence>
<evidence type="ECO:0000313" key="4">
    <source>
        <dbReference type="EMBL" id="PTV93531.1"/>
    </source>
</evidence>
<dbReference type="InterPro" id="IPR003658">
    <property type="entry name" value="Anti-sigma_ant"/>
</dbReference>
<dbReference type="PANTHER" id="PTHR33495:SF2">
    <property type="entry name" value="ANTI-SIGMA FACTOR ANTAGONIST TM_1081-RELATED"/>
    <property type="match status" value="1"/>
</dbReference>
<reference evidence="4 5" key="1">
    <citation type="submission" date="2018-04" db="EMBL/GenBank/DDBJ databases">
        <title>Subsurface microbial communities from deep shales in Ohio and West Virginia, USA.</title>
        <authorList>
            <person name="Wrighton K."/>
        </authorList>
    </citation>
    <scope>NUCLEOTIDE SEQUENCE [LARGE SCALE GENOMIC DNA]</scope>
    <source>
        <strain evidence="4 5">WC1</strain>
    </source>
</reference>
<dbReference type="AlphaFoldDB" id="A0A2T5RGD7"/>
<dbReference type="InterPro" id="IPR002645">
    <property type="entry name" value="STAS_dom"/>
</dbReference>
<dbReference type="Gene3D" id="3.30.750.24">
    <property type="entry name" value="STAS domain"/>
    <property type="match status" value="1"/>
</dbReference>
<evidence type="ECO:0000256" key="1">
    <source>
        <dbReference type="ARBA" id="ARBA00009013"/>
    </source>
</evidence>
<comment type="caution">
    <text evidence="4">The sequence shown here is derived from an EMBL/GenBank/DDBJ whole genome shotgun (WGS) entry which is preliminary data.</text>
</comment>
<feature type="domain" description="STAS" evidence="3">
    <location>
        <begin position="13"/>
        <end position="103"/>
    </location>
</feature>
<dbReference type="InterPro" id="IPR036513">
    <property type="entry name" value="STAS_dom_sf"/>
</dbReference>
<dbReference type="Pfam" id="PF01740">
    <property type="entry name" value="STAS"/>
    <property type="match status" value="1"/>
</dbReference>
<organism evidence="4 5">
    <name type="scientific">Halanaerobium saccharolyticum</name>
    <dbReference type="NCBI Taxonomy" id="43595"/>
    <lineage>
        <taxon>Bacteria</taxon>
        <taxon>Bacillati</taxon>
        <taxon>Bacillota</taxon>
        <taxon>Clostridia</taxon>
        <taxon>Halanaerobiales</taxon>
        <taxon>Halanaerobiaceae</taxon>
        <taxon>Halanaerobium</taxon>
    </lineage>
</organism>
<evidence type="ECO:0000259" key="3">
    <source>
        <dbReference type="PROSITE" id="PS50801"/>
    </source>
</evidence>
<dbReference type="OrthoDB" id="9802385at2"/>
<dbReference type="PROSITE" id="PS50801">
    <property type="entry name" value="STAS"/>
    <property type="match status" value="1"/>
</dbReference>
<name>A0A2T5RGD7_9FIRM</name>
<dbReference type="GO" id="GO:0043856">
    <property type="term" value="F:anti-sigma factor antagonist activity"/>
    <property type="evidence" value="ECO:0007669"/>
    <property type="project" value="InterPro"/>
</dbReference>
<dbReference type="PANTHER" id="PTHR33495">
    <property type="entry name" value="ANTI-SIGMA FACTOR ANTAGONIST TM_1081-RELATED-RELATED"/>
    <property type="match status" value="1"/>
</dbReference>
<proteinExistence type="inferred from homology"/>
<dbReference type="EMBL" id="QAXS01000039">
    <property type="protein sequence ID" value="PTV93531.1"/>
    <property type="molecule type" value="Genomic_DNA"/>
</dbReference>
<evidence type="ECO:0000313" key="5">
    <source>
        <dbReference type="Proteomes" id="UP000244089"/>
    </source>
</evidence>
<gene>
    <name evidence="4" type="ORF">C8C76_1394</name>
</gene>
<protein>
    <recommendedName>
        <fullName evidence="2">Anti-sigma factor antagonist</fullName>
    </recommendedName>
</protein>
<dbReference type="RefSeq" id="WP_108142186.1">
    <property type="nucleotide sequence ID" value="NZ_QAXS01000039.1"/>
</dbReference>
<dbReference type="CDD" id="cd07043">
    <property type="entry name" value="STAS_anti-anti-sigma_factors"/>
    <property type="match status" value="1"/>
</dbReference>
<dbReference type="Proteomes" id="UP000244089">
    <property type="component" value="Unassembled WGS sequence"/>
</dbReference>
<comment type="similarity">
    <text evidence="1 2">Belongs to the anti-sigma-factor antagonist family.</text>
</comment>
<dbReference type="SUPFAM" id="SSF52091">
    <property type="entry name" value="SpoIIaa-like"/>
    <property type="match status" value="1"/>
</dbReference>